<comment type="caution">
    <text evidence="1">The sequence shown here is derived from an EMBL/GenBank/DDBJ whole genome shotgun (WGS) entry which is preliminary data.</text>
</comment>
<keyword evidence="2" id="KW-1185">Reference proteome</keyword>
<accession>A0A5B7JUU0</accession>
<dbReference type="Proteomes" id="UP000324222">
    <property type="component" value="Unassembled WGS sequence"/>
</dbReference>
<dbReference type="EMBL" id="VSRR010113556">
    <property type="protein sequence ID" value="MPC98315.1"/>
    <property type="molecule type" value="Genomic_DNA"/>
</dbReference>
<organism evidence="1 2">
    <name type="scientific">Portunus trituberculatus</name>
    <name type="common">Swimming crab</name>
    <name type="synonym">Neptunus trituberculatus</name>
    <dbReference type="NCBI Taxonomy" id="210409"/>
    <lineage>
        <taxon>Eukaryota</taxon>
        <taxon>Metazoa</taxon>
        <taxon>Ecdysozoa</taxon>
        <taxon>Arthropoda</taxon>
        <taxon>Crustacea</taxon>
        <taxon>Multicrustacea</taxon>
        <taxon>Malacostraca</taxon>
        <taxon>Eumalacostraca</taxon>
        <taxon>Eucarida</taxon>
        <taxon>Decapoda</taxon>
        <taxon>Pleocyemata</taxon>
        <taxon>Brachyura</taxon>
        <taxon>Eubrachyura</taxon>
        <taxon>Portunoidea</taxon>
        <taxon>Portunidae</taxon>
        <taxon>Portuninae</taxon>
        <taxon>Portunus</taxon>
    </lineage>
</organism>
<gene>
    <name evidence="1" type="ORF">E2C01_093680</name>
</gene>
<reference evidence="1 2" key="1">
    <citation type="submission" date="2019-05" db="EMBL/GenBank/DDBJ databases">
        <title>Another draft genome of Portunus trituberculatus and its Hox gene families provides insights of decapod evolution.</title>
        <authorList>
            <person name="Jeong J.-H."/>
            <person name="Song I."/>
            <person name="Kim S."/>
            <person name="Choi T."/>
            <person name="Kim D."/>
            <person name="Ryu S."/>
            <person name="Kim W."/>
        </authorList>
    </citation>
    <scope>NUCLEOTIDE SEQUENCE [LARGE SCALE GENOMIC DNA]</scope>
    <source>
        <tissue evidence="1">Muscle</tissue>
    </source>
</reference>
<evidence type="ECO:0000313" key="2">
    <source>
        <dbReference type="Proteomes" id="UP000324222"/>
    </source>
</evidence>
<name>A0A5B7JUU0_PORTR</name>
<protein>
    <submittedName>
        <fullName evidence="1">Uncharacterized protein</fullName>
    </submittedName>
</protein>
<dbReference type="AlphaFoldDB" id="A0A5B7JUU0"/>
<proteinExistence type="predicted"/>
<evidence type="ECO:0000313" key="1">
    <source>
        <dbReference type="EMBL" id="MPC98315.1"/>
    </source>
</evidence>
<sequence>MQPRICHKSERLYNTAFPYRLLRRCACQDQPNDDLDPDRLLSRVGSFVIRSDTLSTWRVGDRRAHHNDCCWLRLREPWKTCWCVRLLVLEGQGKSKG</sequence>